<feature type="domain" description="S1 motif" evidence="7">
    <location>
        <begin position="105"/>
        <end position="171"/>
    </location>
</feature>
<dbReference type="NCBIfam" id="TIGR00717">
    <property type="entry name" value="rpsA"/>
    <property type="match status" value="1"/>
</dbReference>
<dbReference type="PANTHER" id="PTHR10724">
    <property type="entry name" value="30S RIBOSOMAL PROTEIN S1"/>
    <property type="match status" value="1"/>
</dbReference>
<dbReference type="GO" id="GO:0022627">
    <property type="term" value="C:cytosolic small ribosomal subunit"/>
    <property type="evidence" value="ECO:0007669"/>
    <property type="project" value="TreeGrafter"/>
</dbReference>
<evidence type="ECO:0000256" key="2">
    <source>
        <dbReference type="ARBA" id="ARBA00022737"/>
    </source>
</evidence>
<dbReference type="PRINTS" id="PR00681">
    <property type="entry name" value="RIBOSOMALS1"/>
</dbReference>
<keyword evidence="5 6" id="KW-0687">Ribonucleoprotein</keyword>
<protein>
    <recommendedName>
        <fullName evidence="6">30S ribosomal protein S1</fullName>
    </recommendedName>
</protein>
<feature type="domain" description="S1 motif" evidence="7">
    <location>
        <begin position="277"/>
        <end position="347"/>
    </location>
</feature>
<evidence type="ECO:0000256" key="3">
    <source>
        <dbReference type="ARBA" id="ARBA00022884"/>
    </source>
</evidence>
<evidence type="ECO:0000313" key="8">
    <source>
        <dbReference type="EMBL" id="OWS72043.1"/>
    </source>
</evidence>
<dbReference type="FunFam" id="2.40.50.140:FF:000011">
    <property type="entry name" value="30S ribosomal protein S1"/>
    <property type="match status" value="1"/>
</dbReference>
<dbReference type="EMBL" id="NGUO01000006">
    <property type="protein sequence ID" value="OWS72043.1"/>
    <property type="molecule type" value="Genomic_DNA"/>
</dbReference>
<dbReference type="NCBIfam" id="NF004952">
    <property type="entry name" value="PRK06299.1-2"/>
    <property type="match status" value="1"/>
</dbReference>
<dbReference type="SMART" id="SM00316">
    <property type="entry name" value="S1"/>
    <property type="match status" value="6"/>
</dbReference>
<feature type="domain" description="S1 motif" evidence="7">
    <location>
        <begin position="364"/>
        <end position="434"/>
    </location>
</feature>
<feature type="domain" description="S1 motif" evidence="7">
    <location>
        <begin position="21"/>
        <end position="87"/>
    </location>
</feature>
<dbReference type="PANTHER" id="PTHR10724:SF7">
    <property type="entry name" value="SMALL RIBOSOMAL SUBUNIT PROTEIN BS1C"/>
    <property type="match status" value="1"/>
</dbReference>
<dbReference type="Proteomes" id="UP000198104">
    <property type="component" value="Unassembled WGS sequence"/>
</dbReference>
<dbReference type="GO" id="GO:0006412">
    <property type="term" value="P:translation"/>
    <property type="evidence" value="ECO:0007669"/>
    <property type="project" value="InterPro"/>
</dbReference>
<evidence type="ECO:0000256" key="4">
    <source>
        <dbReference type="ARBA" id="ARBA00022980"/>
    </source>
</evidence>
<keyword evidence="3 6" id="KW-0694">RNA-binding</keyword>
<dbReference type="CDD" id="cd05691">
    <property type="entry name" value="S1_RPS1_repeat_ec6"/>
    <property type="match status" value="1"/>
</dbReference>
<dbReference type="Pfam" id="PF00575">
    <property type="entry name" value="S1"/>
    <property type="match status" value="6"/>
</dbReference>
<dbReference type="RefSeq" id="WP_088527076.1">
    <property type="nucleotide sequence ID" value="NZ_NGUO01000006.1"/>
</dbReference>
<dbReference type="CDD" id="cd05689">
    <property type="entry name" value="S1_RPS1_repeat_ec4"/>
    <property type="match status" value="1"/>
</dbReference>
<reference evidence="8 9" key="1">
    <citation type="submission" date="2017-05" db="EMBL/GenBank/DDBJ databases">
        <title>Polynucleobacter sp. MWH-K35W1 isolated from the permanently anoxic monimolimnion of a meromictic lake.</title>
        <authorList>
            <person name="Hahn M.W."/>
        </authorList>
    </citation>
    <scope>NUCLEOTIDE SEQUENCE [LARGE SCALE GENOMIC DNA]</scope>
    <source>
        <strain evidence="8 9">MWH-K35W1</strain>
    </source>
</reference>
<name>A0A254PZQ3_9BURK</name>
<feature type="domain" description="S1 motif" evidence="7">
    <location>
        <begin position="451"/>
        <end position="520"/>
    </location>
</feature>
<dbReference type="Gene3D" id="2.40.50.140">
    <property type="entry name" value="Nucleic acid-binding proteins"/>
    <property type="match status" value="6"/>
</dbReference>
<dbReference type="SUPFAM" id="SSF50249">
    <property type="entry name" value="Nucleic acid-binding proteins"/>
    <property type="match status" value="6"/>
</dbReference>
<dbReference type="InterPro" id="IPR035104">
    <property type="entry name" value="Ribosomal_protein_S1-like"/>
</dbReference>
<organism evidence="8 9">
    <name type="scientific">Polynucleobacter aenigmaticus</name>
    <dbReference type="NCBI Taxonomy" id="1743164"/>
    <lineage>
        <taxon>Bacteria</taxon>
        <taxon>Pseudomonadati</taxon>
        <taxon>Pseudomonadota</taxon>
        <taxon>Betaproteobacteria</taxon>
        <taxon>Burkholderiales</taxon>
        <taxon>Burkholderiaceae</taxon>
        <taxon>Polynucleobacter</taxon>
    </lineage>
</organism>
<dbReference type="PROSITE" id="PS50126">
    <property type="entry name" value="S1"/>
    <property type="match status" value="6"/>
</dbReference>
<dbReference type="InterPro" id="IPR050437">
    <property type="entry name" value="Ribos_protein_bS1-like"/>
</dbReference>
<evidence type="ECO:0000256" key="5">
    <source>
        <dbReference type="ARBA" id="ARBA00023274"/>
    </source>
</evidence>
<feature type="domain" description="S1 motif" evidence="7">
    <location>
        <begin position="192"/>
        <end position="260"/>
    </location>
</feature>
<dbReference type="OrthoDB" id="9804077at2"/>
<dbReference type="PIRSF" id="PIRSF002111">
    <property type="entry name" value="RpsA"/>
    <property type="match status" value="1"/>
</dbReference>
<dbReference type="CDD" id="cd04465">
    <property type="entry name" value="S1_RPS1_repeat_ec2_hs2"/>
    <property type="match status" value="1"/>
</dbReference>
<comment type="similarity">
    <text evidence="1 6">Belongs to the bacterial ribosomal protein bS1 family.</text>
</comment>
<dbReference type="InterPro" id="IPR003029">
    <property type="entry name" value="S1_domain"/>
</dbReference>
<dbReference type="AlphaFoldDB" id="A0A254PZQ3"/>
<proteinExistence type="inferred from homology"/>
<dbReference type="InterPro" id="IPR012340">
    <property type="entry name" value="NA-bd_OB-fold"/>
</dbReference>
<keyword evidence="9" id="KW-1185">Reference proteome</keyword>
<comment type="caution">
    <text evidence="8">The sequence shown here is derived from an EMBL/GenBank/DDBJ whole genome shotgun (WGS) entry which is preliminary data.</text>
</comment>
<evidence type="ECO:0000259" key="7">
    <source>
        <dbReference type="PROSITE" id="PS50126"/>
    </source>
</evidence>
<evidence type="ECO:0000256" key="1">
    <source>
        <dbReference type="ARBA" id="ARBA00006767"/>
    </source>
</evidence>
<dbReference type="GO" id="GO:0003729">
    <property type="term" value="F:mRNA binding"/>
    <property type="evidence" value="ECO:0007669"/>
    <property type="project" value="TreeGrafter"/>
</dbReference>
<dbReference type="FunFam" id="2.40.50.140:FF:000018">
    <property type="entry name" value="30S ribosomal protein S1"/>
    <property type="match status" value="1"/>
</dbReference>
<evidence type="ECO:0000313" key="9">
    <source>
        <dbReference type="Proteomes" id="UP000198104"/>
    </source>
</evidence>
<comment type="function">
    <text evidence="6">Binds mRNA; thus facilitating recognition of the initiation point. It is needed to translate mRNA with a short Shine-Dalgarno (SD) purine-rich sequence.</text>
</comment>
<dbReference type="CDD" id="cd05687">
    <property type="entry name" value="S1_RPS1_repeat_ec1_hs1"/>
    <property type="match status" value="1"/>
</dbReference>
<accession>A0A254PZQ3</accession>
<keyword evidence="4 6" id="KW-0689">Ribosomal protein</keyword>
<dbReference type="InterPro" id="IPR000110">
    <property type="entry name" value="Ribosomal_bS1"/>
</dbReference>
<dbReference type="FunFam" id="2.40.50.140:FF:000016">
    <property type="entry name" value="30S ribosomal protein S1"/>
    <property type="match status" value="1"/>
</dbReference>
<keyword evidence="2" id="KW-0677">Repeat</keyword>
<dbReference type="CDD" id="cd05688">
    <property type="entry name" value="S1_RPS1_repeat_ec3"/>
    <property type="match status" value="1"/>
</dbReference>
<sequence length="557" mass="60748">MSESFAELFEESLTRSNMKTGQVISAEVLRIDHNFVVVNAGLKSEAFIPVEEFHNDAGEIEVAPGDFVSVAIDALENGYGDTILSRDKAKRLASWMNLEKALEQAEIVTGTVTGKVKGGLTVMVNGIRAFLPGSLVDTRPIKDTSPYEGKTMEFKVIKLDRKRNNVVLSRRAVVEASQGEERAKLMSNLKEGSVVQGIVKNITDYGAFVDLGGIDGLLHITDLAWRRVRHPSEMLTVGQEVTAKILKFDQEKNRVSLGVKQLGDDPWVGIARRYPPNTRLFGKVTNLTDYGAFVEIESGIEGLVHVSEMDWTNKNVAPSKATALGTEVEVMVLDIDEDKRRISLGIKQCKANPWEEFSRGQQKGDKLTGAIKSITDFGVFIGLPGGIDGLVHLSDLSWNEPGEEAVKRYKKGDEVEATVLAIDVEKERISLGIKQLSGDPFNNYTSVSDKGSLVTGTVKAVDAKGATIHLADEVEAYLRASEISTDRVEDARNVLKEGDSVTAMIINIDRKSRVINLSIKAKDSSDQQDAMSKLQGDAQSGTTNLGALLKAKLDNQG</sequence>
<gene>
    <name evidence="8" type="ORF">CBI30_04200</name>
</gene>
<dbReference type="GO" id="GO:0003735">
    <property type="term" value="F:structural constituent of ribosome"/>
    <property type="evidence" value="ECO:0007669"/>
    <property type="project" value="InterPro"/>
</dbReference>
<dbReference type="NCBIfam" id="NF004954">
    <property type="entry name" value="PRK06299.1-4"/>
    <property type="match status" value="1"/>
</dbReference>
<evidence type="ECO:0000256" key="6">
    <source>
        <dbReference type="PIRNR" id="PIRNR002111"/>
    </source>
</evidence>